<sequence length="176" mass="19387">MTRTRTRQLPKTAPQATEDGTAPATSVYRCAECGDGTRLTAWTHVVAHGPVSADGVIERYDYDDDNDDLIEESIICEVHGEGSVEKFIDGQYSSAMVNGRYVSPTVELATALLGESDVKWDVQHRELHNLALRVSGRDWKLATPEDIARFEELVQARAQTEEALALPPTNSSRCPT</sequence>
<accession>A0A1I0LU14</accession>
<name>A0A1I0LU14_9ACTN</name>
<dbReference type="OrthoDB" id="9841548at2"/>
<dbReference type="EMBL" id="FOHX01000027">
    <property type="protein sequence ID" value="SEU46508.1"/>
    <property type="molecule type" value="Genomic_DNA"/>
</dbReference>
<dbReference type="Proteomes" id="UP000199361">
    <property type="component" value="Unassembled WGS sequence"/>
</dbReference>
<feature type="region of interest" description="Disordered" evidence="1">
    <location>
        <begin position="1"/>
        <end position="22"/>
    </location>
</feature>
<dbReference type="AlphaFoldDB" id="A0A1I0LU14"/>
<organism evidence="2 3">
    <name type="scientific">Nonomuraea wenchangensis</name>
    <dbReference type="NCBI Taxonomy" id="568860"/>
    <lineage>
        <taxon>Bacteria</taxon>
        <taxon>Bacillati</taxon>
        <taxon>Actinomycetota</taxon>
        <taxon>Actinomycetes</taxon>
        <taxon>Streptosporangiales</taxon>
        <taxon>Streptosporangiaceae</taxon>
        <taxon>Nonomuraea</taxon>
    </lineage>
</organism>
<dbReference type="STRING" id="568860.SAMN05421811_12759"/>
<dbReference type="RefSeq" id="WP_143082633.1">
    <property type="nucleotide sequence ID" value="NZ_FOHX01000027.1"/>
</dbReference>
<proteinExistence type="predicted"/>
<gene>
    <name evidence="2" type="ORF">SAMN05421811_12759</name>
</gene>
<reference evidence="2 3" key="1">
    <citation type="submission" date="2016-10" db="EMBL/GenBank/DDBJ databases">
        <authorList>
            <person name="de Groot N.N."/>
        </authorList>
    </citation>
    <scope>NUCLEOTIDE SEQUENCE [LARGE SCALE GENOMIC DNA]</scope>
    <source>
        <strain evidence="2 3">CGMCC 4.5598</strain>
    </source>
</reference>
<protein>
    <submittedName>
        <fullName evidence="2">Uncharacterized protein</fullName>
    </submittedName>
</protein>
<evidence type="ECO:0000256" key="1">
    <source>
        <dbReference type="SAM" id="MobiDB-lite"/>
    </source>
</evidence>
<evidence type="ECO:0000313" key="2">
    <source>
        <dbReference type="EMBL" id="SEU46508.1"/>
    </source>
</evidence>
<keyword evidence="3" id="KW-1185">Reference proteome</keyword>
<evidence type="ECO:0000313" key="3">
    <source>
        <dbReference type="Proteomes" id="UP000199361"/>
    </source>
</evidence>